<dbReference type="Proteomes" id="UP000824469">
    <property type="component" value="Unassembled WGS sequence"/>
</dbReference>
<dbReference type="EMBL" id="JAHRHJ020000011">
    <property type="protein sequence ID" value="KAH9294914.1"/>
    <property type="molecule type" value="Genomic_DNA"/>
</dbReference>
<proteinExistence type="predicted"/>
<protein>
    <submittedName>
        <fullName evidence="2">Uncharacterized protein</fullName>
    </submittedName>
</protein>
<evidence type="ECO:0000313" key="3">
    <source>
        <dbReference type="Proteomes" id="UP000824469"/>
    </source>
</evidence>
<reference evidence="2 3" key="1">
    <citation type="journal article" date="2021" name="Nat. Plants">
        <title>The Taxus genome provides insights into paclitaxel biosynthesis.</title>
        <authorList>
            <person name="Xiong X."/>
            <person name="Gou J."/>
            <person name="Liao Q."/>
            <person name="Li Y."/>
            <person name="Zhou Q."/>
            <person name="Bi G."/>
            <person name="Li C."/>
            <person name="Du R."/>
            <person name="Wang X."/>
            <person name="Sun T."/>
            <person name="Guo L."/>
            <person name="Liang H."/>
            <person name="Lu P."/>
            <person name="Wu Y."/>
            <person name="Zhang Z."/>
            <person name="Ro D.K."/>
            <person name="Shang Y."/>
            <person name="Huang S."/>
            <person name="Yan J."/>
        </authorList>
    </citation>
    <scope>NUCLEOTIDE SEQUENCE [LARGE SCALE GENOMIC DNA]</scope>
    <source>
        <strain evidence="2">Ta-2019</strain>
    </source>
</reference>
<comment type="caution">
    <text evidence="2">The sequence shown here is derived from an EMBL/GenBank/DDBJ whole genome shotgun (WGS) entry which is preliminary data.</text>
</comment>
<organism evidence="2 3">
    <name type="scientific">Taxus chinensis</name>
    <name type="common">Chinese yew</name>
    <name type="synonym">Taxus wallichiana var. chinensis</name>
    <dbReference type="NCBI Taxonomy" id="29808"/>
    <lineage>
        <taxon>Eukaryota</taxon>
        <taxon>Viridiplantae</taxon>
        <taxon>Streptophyta</taxon>
        <taxon>Embryophyta</taxon>
        <taxon>Tracheophyta</taxon>
        <taxon>Spermatophyta</taxon>
        <taxon>Pinopsida</taxon>
        <taxon>Pinidae</taxon>
        <taxon>Conifers II</taxon>
        <taxon>Cupressales</taxon>
        <taxon>Taxaceae</taxon>
        <taxon>Taxus</taxon>
    </lineage>
</organism>
<dbReference type="AlphaFoldDB" id="A0AA38CDC6"/>
<gene>
    <name evidence="2" type="ORF">KI387_038502</name>
</gene>
<evidence type="ECO:0000256" key="1">
    <source>
        <dbReference type="SAM" id="MobiDB-lite"/>
    </source>
</evidence>
<feature type="compositionally biased region" description="Basic and acidic residues" evidence="1">
    <location>
        <begin position="1"/>
        <end position="15"/>
    </location>
</feature>
<keyword evidence="3" id="KW-1185">Reference proteome</keyword>
<accession>A0AA38CDC6</accession>
<feature type="non-terminal residue" evidence="2">
    <location>
        <position position="1"/>
    </location>
</feature>
<evidence type="ECO:0000313" key="2">
    <source>
        <dbReference type="EMBL" id="KAH9294914.1"/>
    </source>
</evidence>
<feature type="non-terminal residue" evidence="2">
    <location>
        <position position="157"/>
    </location>
</feature>
<feature type="region of interest" description="Disordered" evidence="1">
    <location>
        <begin position="1"/>
        <end position="39"/>
    </location>
</feature>
<name>A0AA38CDC6_TAXCH</name>
<sequence length="157" mass="17845">TQPRTLREAQDHAIESDNGLILSKNVKGPNGKKKGQSLGSVTTYPMFQKMVNDLVSLKKQLSQITMWNTPRKPNPPNRPRISPPPCWIDLEAPLVNVACDTEESKEEVGIEEPKEENVEDYENYLEVEEFYGDTHNDLIEYVDDKDDEDEEAPILSS</sequence>